<feature type="transmembrane region" description="Helical" evidence="6">
    <location>
        <begin position="69"/>
        <end position="94"/>
    </location>
</feature>
<sequence length="249" mass="27956">MVVPWSEINGTQVVMITNDKDYTFSGTIEKDGTNFMGLIVFSILLGVVLRKLGEDGRPLLDFCRSWMHVVMMLVTWIMRVSPLGILSLIAGSLAEVEDILKTFKDVGLFVAVNCVGCFIQAFIVYPSLYFFFVRKNPFAYLSGIVPAIITAFGTASSVTSGVPHGSVLGPLLFFIYANDLSKAVNHSTVPMFADDSKCYRQITRQRDRDHLHDDLNSLHQWSKKWNLNYNAKKCVALRFSRKKTSVPDL</sequence>
<evidence type="ECO:0000256" key="2">
    <source>
        <dbReference type="ARBA" id="ARBA00022448"/>
    </source>
</evidence>
<comment type="caution">
    <text evidence="6">Lacks conserved residue(s) required for the propagation of feature annotation.</text>
</comment>
<keyword evidence="2 6" id="KW-0813">Transport</keyword>
<comment type="caution">
    <text evidence="7">The sequence shown here is derived from an EMBL/GenBank/DDBJ whole genome shotgun (WGS) entry which is preliminary data.</text>
</comment>
<evidence type="ECO:0000256" key="4">
    <source>
        <dbReference type="ARBA" id="ARBA00022989"/>
    </source>
</evidence>
<keyword evidence="8" id="KW-1185">Reference proteome</keyword>
<dbReference type="PANTHER" id="PTHR11958:SF63">
    <property type="entry name" value="AMINO ACID TRANSPORTER"/>
    <property type="match status" value="1"/>
</dbReference>
<dbReference type="InterPro" id="IPR001991">
    <property type="entry name" value="Na-dicarboxylate_symporter"/>
</dbReference>
<keyword evidence="6" id="KW-0769">Symport</keyword>
<gene>
    <name evidence="7" type="ORF">PACLA_8A080111</name>
</gene>
<dbReference type="Pfam" id="PF00375">
    <property type="entry name" value="SDF"/>
    <property type="match status" value="1"/>
</dbReference>
<dbReference type="EMBL" id="CACRXK020013732">
    <property type="protein sequence ID" value="CAB4025651.1"/>
    <property type="molecule type" value="Genomic_DNA"/>
</dbReference>
<dbReference type="Proteomes" id="UP001152795">
    <property type="component" value="Unassembled WGS sequence"/>
</dbReference>
<accession>A0A6S7J6N0</accession>
<dbReference type="PANTHER" id="PTHR11958">
    <property type="entry name" value="SODIUM/DICARBOXYLATE SYMPORTER-RELATED"/>
    <property type="match status" value="1"/>
</dbReference>
<feature type="transmembrane region" description="Helical" evidence="6">
    <location>
        <begin position="138"/>
        <end position="155"/>
    </location>
</feature>
<dbReference type="AlphaFoldDB" id="A0A6S7J6N0"/>
<organism evidence="7 8">
    <name type="scientific">Paramuricea clavata</name>
    <name type="common">Red gorgonian</name>
    <name type="synonym">Violescent sea-whip</name>
    <dbReference type="NCBI Taxonomy" id="317549"/>
    <lineage>
        <taxon>Eukaryota</taxon>
        <taxon>Metazoa</taxon>
        <taxon>Cnidaria</taxon>
        <taxon>Anthozoa</taxon>
        <taxon>Octocorallia</taxon>
        <taxon>Malacalcyonacea</taxon>
        <taxon>Plexauridae</taxon>
        <taxon>Paramuricea</taxon>
    </lineage>
</organism>
<evidence type="ECO:0000256" key="5">
    <source>
        <dbReference type="ARBA" id="ARBA00023136"/>
    </source>
</evidence>
<name>A0A6S7J6N0_PARCT</name>
<keyword evidence="3 6" id="KW-0812">Transmembrane</keyword>
<dbReference type="GO" id="GO:0015501">
    <property type="term" value="F:glutamate:sodium symporter activity"/>
    <property type="evidence" value="ECO:0007669"/>
    <property type="project" value="TreeGrafter"/>
</dbReference>
<keyword evidence="5 6" id="KW-0472">Membrane</keyword>
<feature type="transmembrane region" description="Helical" evidence="6">
    <location>
        <begin position="32"/>
        <end position="49"/>
    </location>
</feature>
<comment type="subcellular location">
    <subcellularLocation>
        <location evidence="1 6">Membrane</location>
        <topology evidence="1 6">Multi-pass membrane protein</topology>
    </subcellularLocation>
</comment>
<comment type="similarity">
    <text evidence="6">Belongs to the dicarboxylate/amino acid:cation symporter (DAACS) (TC 2.A.23) family.</text>
</comment>
<evidence type="ECO:0000313" key="7">
    <source>
        <dbReference type="EMBL" id="CAB4025651.1"/>
    </source>
</evidence>
<evidence type="ECO:0000256" key="3">
    <source>
        <dbReference type="ARBA" id="ARBA00022692"/>
    </source>
</evidence>
<dbReference type="OrthoDB" id="5877963at2759"/>
<dbReference type="Gene3D" id="1.10.3860.10">
    <property type="entry name" value="Sodium:dicarboxylate symporter"/>
    <property type="match status" value="1"/>
</dbReference>
<dbReference type="PRINTS" id="PR00173">
    <property type="entry name" value="EDTRNSPORT"/>
</dbReference>
<dbReference type="InterPro" id="IPR036458">
    <property type="entry name" value="Na:dicarbo_symporter_sf"/>
</dbReference>
<protein>
    <recommendedName>
        <fullName evidence="6">Amino acid transporter</fullName>
    </recommendedName>
</protein>
<dbReference type="SUPFAM" id="SSF118215">
    <property type="entry name" value="Proton glutamate symport protein"/>
    <property type="match status" value="1"/>
</dbReference>
<evidence type="ECO:0000256" key="1">
    <source>
        <dbReference type="ARBA" id="ARBA00004141"/>
    </source>
</evidence>
<feature type="transmembrane region" description="Helical" evidence="6">
    <location>
        <begin position="106"/>
        <end position="131"/>
    </location>
</feature>
<reference evidence="7" key="1">
    <citation type="submission" date="2020-04" db="EMBL/GenBank/DDBJ databases">
        <authorList>
            <person name="Alioto T."/>
            <person name="Alioto T."/>
            <person name="Gomez Garrido J."/>
        </authorList>
    </citation>
    <scope>NUCLEOTIDE SEQUENCE</scope>
    <source>
        <strain evidence="7">A484AB</strain>
    </source>
</reference>
<proteinExistence type="inferred from homology"/>
<dbReference type="GO" id="GO:0005313">
    <property type="term" value="F:L-glutamate transmembrane transporter activity"/>
    <property type="evidence" value="ECO:0007669"/>
    <property type="project" value="TreeGrafter"/>
</dbReference>
<evidence type="ECO:0000313" key="8">
    <source>
        <dbReference type="Proteomes" id="UP001152795"/>
    </source>
</evidence>
<dbReference type="GO" id="GO:0005886">
    <property type="term" value="C:plasma membrane"/>
    <property type="evidence" value="ECO:0007669"/>
    <property type="project" value="TreeGrafter"/>
</dbReference>
<keyword evidence="4 6" id="KW-1133">Transmembrane helix</keyword>
<dbReference type="GO" id="GO:0015175">
    <property type="term" value="F:neutral L-amino acid transmembrane transporter activity"/>
    <property type="evidence" value="ECO:0007669"/>
    <property type="project" value="TreeGrafter"/>
</dbReference>
<evidence type="ECO:0000256" key="6">
    <source>
        <dbReference type="RuleBase" id="RU361216"/>
    </source>
</evidence>
<dbReference type="InterPro" id="IPR050746">
    <property type="entry name" value="DAACS"/>
</dbReference>